<accession>A0AA38X0Y8</accession>
<sequence length="410" mass="46683">MSFGFSITDLKEVIKLSWDLYTALKDGPEDINNIARDLTTVYGVLNQIQNDLESRHSAIKSHGEGRLKMLRSMTINLKATLDQVQKLVDKFRPMAAGSKLSEQLWIKVKWIAGQHKIKRLHQDISFHISSFNLLMTSMGNSSLQRIETGLEEMRVFAEEHSKVAAQSEEPTKAATMPKVKQADVDNQLSSNLPLEMQAPLTRSAEMPDSDSPLSTEWLVPVVPLASDEFVTRMQQLSDDEQQELAEVVFSNCRLACYDFYHVNGLWRMKYSRQDSPHERKLFQLDGNVFPRSPDDLELREWLAKLVVVHARVNDPDGIQTRSIRNYEHSSGIFANITLIPTLLDPFGRIDPYIFEDRLVLTFFLCEHLCAMNAASRLKVLWKEIHNSSFGQIVHTNVSLALLAAPHPDLR</sequence>
<evidence type="ECO:0008006" key="4">
    <source>
        <dbReference type="Google" id="ProtNLM"/>
    </source>
</evidence>
<feature type="region of interest" description="Disordered" evidence="1">
    <location>
        <begin position="161"/>
        <end position="191"/>
    </location>
</feature>
<organism evidence="2 3">
    <name type="scientific">Cladophialophora chaetospira</name>
    <dbReference type="NCBI Taxonomy" id="386627"/>
    <lineage>
        <taxon>Eukaryota</taxon>
        <taxon>Fungi</taxon>
        <taxon>Dikarya</taxon>
        <taxon>Ascomycota</taxon>
        <taxon>Pezizomycotina</taxon>
        <taxon>Eurotiomycetes</taxon>
        <taxon>Chaetothyriomycetidae</taxon>
        <taxon>Chaetothyriales</taxon>
        <taxon>Herpotrichiellaceae</taxon>
        <taxon>Cladophialophora</taxon>
    </lineage>
</organism>
<name>A0AA38X0Y8_9EURO</name>
<dbReference type="Proteomes" id="UP001172673">
    <property type="component" value="Unassembled WGS sequence"/>
</dbReference>
<dbReference type="PANTHER" id="PTHR38886:SF1">
    <property type="entry name" value="NACHT-NTPASE AND P-LOOP NTPASES N-TERMINAL DOMAIN-CONTAINING PROTEIN"/>
    <property type="match status" value="1"/>
</dbReference>
<evidence type="ECO:0000313" key="3">
    <source>
        <dbReference type="Proteomes" id="UP001172673"/>
    </source>
</evidence>
<comment type="caution">
    <text evidence="2">The sequence shown here is derived from an EMBL/GenBank/DDBJ whole genome shotgun (WGS) entry which is preliminary data.</text>
</comment>
<evidence type="ECO:0000256" key="1">
    <source>
        <dbReference type="SAM" id="MobiDB-lite"/>
    </source>
</evidence>
<evidence type="ECO:0000313" key="2">
    <source>
        <dbReference type="EMBL" id="KAJ9604697.1"/>
    </source>
</evidence>
<protein>
    <recommendedName>
        <fullName evidence="4">Fungal N-terminal domain-containing protein</fullName>
    </recommendedName>
</protein>
<gene>
    <name evidence="2" type="ORF">H2200_010811</name>
</gene>
<dbReference type="PANTHER" id="PTHR38886">
    <property type="entry name" value="SESA DOMAIN-CONTAINING PROTEIN"/>
    <property type="match status" value="1"/>
</dbReference>
<keyword evidence="3" id="KW-1185">Reference proteome</keyword>
<proteinExistence type="predicted"/>
<reference evidence="2" key="1">
    <citation type="submission" date="2022-10" db="EMBL/GenBank/DDBJ databases">
        <title>Culturing micro-colonial fungi from biological soil crusts in the Mojave desert and describing Neophaeococcomyces mojavensis, and introducing the new genera and species Taxawa tesnikishii.</title>
        <authorList>
            <person name="Kurbessoian T."/>
            <person name="Stajich J.E."/>
        </authorList>
    </citation>
    <scope>NUCLEOTIDE SEQUENCE</scope>
    <source>
        <strain evidence="2">TK_41</strain>
    </source>
</reference>
<dbReference type="AlphaFoldDB" id="A0AA38X0Y8"/>
<dbReference type="EMBL" id="JAPDRK010000018">
    <property type="protein sequence ID" value="KAJ9604697.1"/>
    <property type="molecule type" value="Genomic_DNA"/>
</dbReference>